<dbReference type="AlphaFoldDB" id="A0A0F9R8S5"/>
<organism evidence="1">
    <name type="scientific">marine sediment metagenome</name>
    <dbReference type="NCBI Taxonomy" id="412755"/>
    <lineage>
        <taxon>unclassified sequences</taxon>
        <taxon>metagenomes</taxon>
        <taxon>ecological metagenomes</taxon>
    </lineage>
</organism>
<proteinExistence type="predicted"/>
<reference evidence="1" key="1">
    <citation type="journal article" date="2015" name="Nature">
        <title>Complex archaea that bridge the gap between prokaryotes and eukaryotes.</title>
        <authorList>
            <person name="Spang A."/>
            <person name="Saw J.H."/>
            <person name="Jorgensen S.L."/>
            <person name="Zaremba-Niedzwiedzka K."/>
            <person name="Martijn J."/>
            <person name="Lind A.E."/>
            <person name="van Eijk R."/>
            <person name="Schleper C."/>
            <person name="Guy L."/>
            <person name="Ettema T.J."/>
        </authorList>
    </citation>
    <scope>NUCLEOTIDE SEQUENCE</scope>
</reference>
<accession>A0A0F9R8S5</accession>
<gene>
    <name evidence="1" type="ORF">LCGC14_0923580</name>
</gene>
<protein>
    <submittedName>
        <fullName evidence="1">Uncharacterized protein</fullName>
    </submittedName>
</protein>
<dbReference type="EMBL" id="LAZR01003132">
    <property type="protein sequence ID" value="KKN21616.1"/>
    <property type="molecule type" value="Genomic_DNA"/>
</dbReference>
<name>A0A0F9R8S5_9ZZZZ</name>
<comment type="caution">
    <text evidence="1">The sequence shown here is derived from an EMBL/GenBank/DDBJ whole genome shotgun (WGS) entry which is preliminary data.</text>
</comment>
<evidence type="ECO:0000313" key="1">
    <source>
        <dbReference type="EMBL" id="KKN21616.1"/>
    </source>
</evidence>
<sequence length="76" mass="8934">MSDNLRAQLMQARKEEVVSTFTAFEEWLIASVEKARKLAEEAHFTGENMVQYLLLFDVWHRLIELKVEHLGEELQS</sequence>